<evidence type="ECO:0000313" key="7">
    <source>
        <dbReference type="Proteomes" id="UP000257240"/>
    </source>
</evidence>
<dbReference type="Proteomes" id="UP000257240">
    <property type="component" value="Unassembled WGS sequence"/>
</dbReference>
<evidence type="ECO:0000313" key="6">
    <source>
        <dbReference type="EMBL" id="HAA83471.1"/>
    </source>
</evidence>
<keyword evidence="3" id="KW-0408">Iron</keyword>
<evidence type="ECO:0000256" key="2">
    <source>
        <dbReference type="ARBA" id="ARBA00023002"/>
    </source>
</evidence>
<gene>
    <name evidence="6" type="ORF">DCE01_01570</name>
</gene>
<comment type="caution">
    <text evidence="6">The sequence shown here is derived from an EMBL/GenBank/DDBJ whole genome shotgun (WGS) entry which is preliminary data.</text>
</comment>
<dbReference type="GO" id="GO:0051536">
    <property type="term" value="F:iron-sulfur cluster binding"/>
    <property type="evidence" value="ECO:0007669"/>
    <property type="project" value="UniProtKB-KW"/>
</dbReference>
<dbReference type="GO" id="GO:0046872">
    <property type="term" value="F:metal ion binding"/>
    <property type="evidence" value="ECO:0007669"/>
    <property type="project" value="UniProtKB-KW"/>
</dbReference>
<accession>A0A101FJ77</accession>
<dbReference type="InterPro" id="IPR003813">
    <property type="entry name" value="MvhD/FlpD"/>
</dbReference>
<evidence type="ECO:0000256" key="1">
    <source>
        <dbReference type="ARBA" id="ARBA00022723"/>
    </source>
</evidence>
<feature type="domain" description="F420-non-reducing hydrogenase iron-sulfur subunit D" evidence="5">
    <location>
        <begin position="20"/>
        <end position="107"/>
    </location>
</feature>
<name>A0A101FJ77_9BACT</name>
<organism evidence="6 7">
    <name type="scientific">Thermodesulfobacterium commune</name>
    <dbReference type="NCBI Taxonomy" id="1741"/>
    <lineage>
        <taxon>Bacteria</taxon>
        <taxon>Pseudomonadati</taxon>
        <taxon>Thermodesulfobacteriota</taxon>
        <taxon>Thermodesulfobacteria</taxon>
        <taxon>Thermodesulfobacteriales</taxon>
        <taxon>Thermodesulfobacteriaceae</taxon>
        <taxon>Thermodesulfobacterium</taxon>
    </lineage>
</organism>
<evidence type="ECO:0000256" key="4">
    <source>
        <dbReference type="ARBA" id="ARBA00023014"/>
    </source>
</evidence>
<evidence type="ECO:0000259" key="5">
    <source>
        <dbReference type="Pfam" id="PF02662"/>
    </source>
</evidence>
<keyword evidence="4" id="KW-0411">Iron-sulfur</keyword>
<protein>
    <recommendedName>
        <fullName evidence="5">F420-non-reducing hydrogenase iron-sulfur subunit D domain-containing protein</fullName>
    </recommendedName>
</protein>
<reference evidence="6 7" key="1">
    <citation type="journal article" date="2018" name="Nat. Biotechnol.">
        <title>A standardized bacterial taxonomy based on genome phylogeny substantially revises the tree of life.</title>
        <authorList>
            <person name="Parks D.H."/>
            <person name="Chuvochina M."/>
            <person name="Waite D.W."/>
            <person name="Rinke C."/>
            <person name="Skarshewski A."/>
            <person name="Chaumeil P.A."/>
            <person name="Hugenholtz P."/>
        </authorList>
    </citation>
    <scope>NUCLEOTIDE SEQUENCE [LARGE SCALE GENOMIC DNA]</scope>
    <source>
        <strain evidence="6">UBA12529</strain>
    </source>
</reference>
<dbReference type="GO" id="GO:0016491">
    <property type="term" value="F:oxidoreductase activity"/>
    <property type="evidence" value="ECO:0007669"/>
    <property type="project" value="UniProtKB-KW"/>
</dbReference>
<keyword evidence="2" id="KW-0560">Oxidoreductase</keyword>
<dbReference type="RefSeq" id="WP_273011285.1">
    <property type="nucleotide sequence ID" value="NZ_DAINLL010000022.1"/>
</dbReference>
<proteinExistence type="predicted"/>
<keyword evidence="1" id="KW-0479">Metal-binding</keyword>
<dbReference type="EMBL" id="DLVE01000020">
    <property type="protein sequence ID" value="HAA83471.1"/>
    <property type="molecule type" value="Genomic_DNA"/>
</dbReference>
<dbReference type="AlphaFoldDB" id="A0A101FJ77"/>
<dbReference type="Pfam" id="PF02662">
    <property type="entry name" value="FlpD"/>
    <property type="match status" value="1"/>
</dbReference>
<evidence type="ECO:0000256" key="3">
    <source>
        <dbReference type="ARBA" id="ARBA00023004"/>
    </source>
</evidence>
<sequence length="111" mass="12726">MKGKTLMFVCRELGSEEEMKDREDIVLKTLDCAGDLTVFEVLKALEEGFQQVFVVGCKKGTCKSRIGNLRAEKRMATVRRYLGKWAEGYRLEMVYLNKEKGQTLLDQILKA</sequence>